<dbReference type="GO" id="GO:0004523">
    <property type="term" value="F:RNA-DNA hybrid ribonuclease activity"/>
    <property type="evidence" value="ECO:0007669"/>
    <property type="project" value="UniProtKB-EC"/>
</dbReference>
<dbReference type="GO" id="GO:0006298">
    <property type="term" value="P:mismatch repair"/>
    <property type="evidence" value="ECO:0007669"/>
    <property type="project" value="TreeGrafter"/>
</dbReference>
<protein>
    <recommendedName>
        <fullName evidence="5">ribonuclease H</fullName>
        <ecNumber evidence="5">3.1.26.4</ecNumber>
    </recommendedName>
</protein>
<dbReference type="PANTHER" id="PTHR10954">
    <property type="entry name" value="RIBONUCLEASE H2 SUBUNIT A"/>
    <property type="match status" value="1"/>
</dbReference>
<evidence type="ECO:0000313" key="12">
    <source>
        <dbReference type="EMBL" id="SVD48058.1"/>
    </source>
</evidence>
<evidence type="ECO:0000256" key="3">
    <source>
        <dbReference type="ARBA" id="ARBA00001946"/>
    </source>
</evidence>
<dbReference type="InterPro" id="IPR012337">
    <property type="entry name" value="RNaseH-like_sf"/>
</dbReference>
<evidence type="ECO:0000256" key="6">
    <source>
        <dbReference type="ARBA" id="ARBA00022490"/>
    </source>
</evidence>
<evidence type="ECO:0000256" key="4">
    <source>
        <dbReference type="ARBA" id="ARBA00004496"/>
    </source>
</evidence>
<dbReference type="GO" id="GO:0043137">
    <property type="term" value="P:DNA replication, removal of RNA primer"/>
    <property type="evidence" value="ECO:0007669"/>
    <property type="project" value="TreeGrafter"/>
</dbReference>
<evidence type="ECO:0000256" key="5">
    <source>
        <dbReference type="ARBA" id="ARBA00012180"/>
    </source>
</evidence>
<comment type="catalytic activity">
    <reaction evidence="1">
        <text>Endonucleolytic cleavage to 5'-phosphomonoester.</text>
        <dbReference type="EC" id="3.1.26.4"/>
    </reaction>
</comment>
<evidence type="ECO:0000256" key="1">
    <source>
        <dbReference type="ARBA" id="ARBA00000077"/>
    </source>
</evidence>
<keyword evidence="8" id="KW-0479">Metal-binding</keyword>
<dbReference type="EC" id="3.1.26.4" evidence="5"/>
<evidence type="ECO:0000256" key="10">
    <source>
        <dbReference type="ARBA" id="ARBA00022801"/>
    </source>
</evidence>
<keyword evidence="7" id="KW-0540">Nuclease</keyword>
<dbReference type="AlphaFoldDB" id="A0A382VQ99"/>
<proteinExistence type="predicted"/>
<dbReference type="EMBL" id="UINC01153370">
    <property type="protein sequence ID" value="SVD48058.1"/>
    <property type="molecule type" value="Genomic_DNA"/>
</dbReference>
<feature type="non-terminal residue" evidence="12">
    <location>
        <position position="75"/>
    </location>
</feature>
<comment type="subcellular location">
    <subcellularLocation>
        <location evidence="4">Cytoplasm</location>
    </subcellularLocation>
</comment>
<name>A0A382VQ99_9ZZZZ</name>
<dbReference type="PANTHER" id="PTHR10954:SF18">
    <property type="entry name" value="RIBONUCLEASE HII"/>
    <property type="match status" value="1"/>
</dbReference>
<dbReference type="Pfam" id="PF01351">
    <property type="entry name" value="RNase_HII"/>
    <property type="match status" value="1"/>
</dbReference>
<evidence type="ECO:0000256" key="7">
    <source>
        <dbReference type="ARBA" id="ARBA00022722"/>
    </source>
</evidence>
<dbReference type="InterPro" id="IPR001352">
    <property type="entry name" value="RNase_HII/HIII"/>
</dbReference>
<dbReference type="InterPro" id="IPR036397">
    <property type="entry name" value="RNaseH_sf"/>
</dbReference>
<reference evidence="12" key="1">
    <citation type="submission" date="2018-05" db="EMBL/GenBank/DDBJ databases">
        <authorList>
            <person name="Lanie J.A."/>
            <person name="Ng W.-L."/>
            <person name="Kazmierczak K.M."/>
            <person name="Andrzejewski T.M."/>
            <person name="Davidsen T.M."/>
            <person name="Wayne K.J."/>
            <person name="Tettelin H."/>
            <person name="Glass J.I."/>
            <person name="Rusch D."/>
            <person name="Podicherti R."/>
            <person name="Tsui H.-C.T."/>
            <person name="Winkler M.E."/>
        </authorList>
    </citation>
    <scope>NUCLEOTIDE SEQUENCE</scope>
</reference>
<keyword evidence="9" id="KW-0255">Endonuclease</keyword>
<gene>
    <name evidence="12" type="ORF">METZ01_LOCUS400912</name>
</gene>
<dbReference type="GO" id="GO:0046872">
    <property type="term" value="F:metal ion binding"/>
    <property type="evidence" value="ECO:0007669"/>
    <property type="project" value="UniProtKB-KW"/>
</dbReference>
<dbReference type="PROSITE" id="PS51975">
    <property type="entry name" value="RNASE_H_2"/>
    <property type="match status" value="1"/>
</dbReference>
<dbReference type="InterPro" id="IPR024567">
    <property type="entry name" value="RNase_HII/HIII_dom"/>
</dbReference>
<evidence type="ECO:0000256" key="2">
    <source>
        <dbReference type="ARBA" id="ARBA00001936"/>
    </source>
</evidence>
<keyword evidence="10" id="KW-0378">Hydrolase</keyword>
<evidence type="ECO:0000259" key="11">
    <source>
        <dbReference type="PROSITE" id="PS51975"/>
    </source>
</evidence>
<dbReference type="GO" id="GO:0005737">
    <property type="term" value="C:cytoplasm"/>
    <property type="evidence" value="ECO:0007669"/>
    <property type="project" value="UniProtKB-SubCell"/>
</dbReference>
<organism evidence="12">
    <name type="scientific">marine metagenome</name>
    <dbReference type="NCBI Taxonomy" id="408172"/>
    <lineage>
        <taxon>unclassified sequences</taxon>
        <taxon>metagenomes</taxon>
        <taxon>ecological metagenomes</taxon>
    </lineage>
</organism>
<dbReference type="Gene3D" id="3.30.420.10">
    <property type="entry name" value="Ribonuclease H-like superfamily/Ribonuclease H"/>
    <property type="match status" value="1"/>
</dbReference>
<dbReference type="GO" id="GO:0003723">
    <property type="term" value="F:RNA binding"/>
    <property type="evidence" value="ECO:0007669"/>
    <property type="project" value="InterPro"/>
</dbReference>
<comment type="cofactor">
    <cofactor evidence="3">
        <name>Mg(2+)</name>
        <dbReference type="ChEBI" id="CHEBI:18420"/>
    </cofactor>
</comment>
<dbReference type="GO" id="GO:0032299">
    <property type="term" value="C:ribonuclease H2 complex"/>
    <property type="evidence" value="ECO:0007669"/>
    <property type="project" value="TreeGrafter"/>
</dbReference>
<accession>A0A382VQ99</accession>
<feature type="domain" description="RNase H type-2" evidence="11">
    <location>
        <begin position="13"/>
        <end position="75"/>
    </location>
</feature>
<comment type="cofactor">
    <cofactor evidence="2">
        <name>Mn(2+)</name>
        <dbReference type="ChEBI" id="CHEBI:29035"/>
    </cofactor>
</comment>
<sequence length="75" mass="8003">MYRVGVNKEVELELIAGVDEAGRGALAGPVISSAVILPEKYNLPGLNDSKLLSPKKREKLFDDIKNQAIAVGIGI</sequence>
<evidence type="ECO:0000256" key="9">
    <source>
        <dbReference type="ARBA" id="ARBA00022759"/>
    </source>
</evidence>
<dbReference type="SUPFAM" id="SSF53098">
    <property type="entry name" value="Ribonuclease H-like"/>
    <property type="match status" value="1"/>
</dbReference>
<evidence type="ECO:0000256" key="8">
    <source>
        <dbReference type="ARBA" id="ARBA00022723"/>
    </source>
</evidence>
<keyword evidence="6" id="KW-0963">Cytoplasm</keyword>